<evidence type="ECO:0000313" key="4">
    <source>
        <dbReference type="Proteomes" id="UP001595528"/>
    </source>
</evidence>
<dbReference type="InterPro" id="IPR029787">
    <property type="entry name" value="Nucleotide_cyclase"/>
</dbReference>
<dbReference type="PROSITE" id="PS50125">
    <property type="entry name" value="GUANYLATE_CYCLASE_2"/>
    <property type="match status" value="1"/>
</dbReference>
<keyword evidence="1" id="KW-0472">Membrane</keyword>
<keyword evidence="1" id="KW-0812">Transmembrane</keyword>
<feature type="transmembrane region" description="Helical" evidence="1">
    <location>
        <begin position="384"/>
        <end position="403"/>
    </location>
</feature>
<dbReference type="RefSeq" id="WP_379906710.1">
    <property type="nucleotide sequence ID" value="NZ_JBHRTR010000054.1"/>
</dbReference>
<gene>
    <name evidence="3" type="ORF">ACFOGJ_28615</name>
</gene>
<dbReference type="SMART" id="SM00044">
    <property type="entry name" value="CYCc"/>
    <property type="match status" value="1"/>
</dbReference>
<dbReference type="Proteomes" id="UP001595528">
    <property type="component" value="Unassembled WGS sequence"/>
</dbReference>
<proteinExistence type="predicted"/>
<reference evidence="4" key="1">
    <citation type="journal article" date="2019" name="Int. J. Syst. Evol. Microbiol.">
        <title>The Global Catalogue of Microorganisms (GCM) 10K type strain sequencing project: providing services to taxonomists for standard genome sequencing and annotation.</title>
        <authorList>
            <consortium name="The Broad Institute Genomics Platform"/>
            <consortium name="The Broad Institute Genome Sequencing Center for Infectious Disease"/>
            <person name="Wu L."/>
            <person name="Ma J."/>
        </authorList>
    </citation>
    <scope>NUCLEOTIDE SEQUENCE [LARGE SCALE GENOMIC DNA]</scope>
    <source>
        <strain evidence="4">KCTC 42964</strain>
    </source>
</reference>
<comment type="caution">
    <text evidence="3">The sequence shown here is derived from an EMBL/GenBank/DDBJ whole genome shotgun (WGS) entry which is preliminary data.</text>
</comment>
<evidence type="ECO:0000313" key="3">
    <source>
        <dbReference type="EMBL" id="MFC3231245.1"/>
    </source>
</evidence>
<organism evidence="3 4">
    <name type="scientific">Marinibaculum pumilum</name>
    <dbReference type="NCBI Taxonomy" id="1766165"/>
    <lineage>
        <taxon>Bacteria</taxon>
        <taxon>Pseudomonadati</taxon>
        <taxon>Pseudomonadota</taxon>
        <taxon>Alphaproteobacteria</taxon>
        <taxon>Rhodospirillales</taxon>
        <taxon>Rhodospirillaceae</taxon>
        <taxon>Marinibaculum</taxon>
    </lineage>
</organism>
<dbReference type="Pfam" id="PF00211">
    <property type="entry name" value="Guanylate_cyc"/>
    <property type="match status" value="1"/>
</dbReference>
<dbReference type="SMART" id="SM01080">
    <property type="entry name" value="CHASE2"/>
    <property type="match status" value="1"/>
</dbReference>
<dbReference type="CDD" id="cd07302">
    <property type="entry name" value="CHD"/>
    <property type="match status" value="1"/>
</dbReference>
<dbReference type="InterPro" id="IPR001054">
    <property type="entry name" value="A/G_cyclase"/>
</dbReference>
<dbReference type="Gene3D" id="3.30.70.1230">
    <property type="entry name" value="Nucleotide cyclase"/>
    <property type="match status" value="1"/>
</dbReference>
<dbReference type="Pfam" id="PF05226">
    <property type="entry name" value="CHASE2"/>
    <property type="match status" value="1"/>
</dbReference>
<evidence type="ECO:0000259" key="2">
    <source>
        <dbReference type="PROSITE" id="PS50125"/>
    </source>
</evidence>
<dbReference type="InterPro" id="IPR007890">
    <property type="entry name" value="CHASE2"/>
</dbReference>
<keyword evidence="4" id="KW-1185">Reference proteome</keyword>
<name>A0ABV7L9Q2_9PROT</name>
<dbReference type="SUPFAM" id="SSF55073">
    <property type="entry name" value="Nucleotide cyclase"/>
    <property type="match status" value="1"/>
</dbReference>
<dbReference type="EMBL" id="JBHRTR010000054">
    <property type="protein sequence ID" value="MFC3231245.1"/>
    <property type="molecule type" value="Genomic_DNA"/>
</dbReference>
<sequence>MRRWRRQVPVVVPLMVLVAILAWRVTDPGRVLADLRNQVFDYFQRFAPRAYEPLPVRIVDLDDETLARYGQWPWPRTLVAQLVADLTNAGAAVITMDIVFAEPDQTSPRNIVEVWNRLSDTSKLQENLAELPDHDDVLKDIVAQTPVVTGFVATAEKTARMPVQKGNFAIAGDDPAAFIPGFNGAITNVEGLAAAAAGNGSFNLIPERDGIIRRVPLIVRVGDKRYGTLTTEALRVAQGASTSIVKASGANQQENFGINTGITAIRIGRLEVPTDSRGRLWVHFTRSEPARFLPAWRVLDGAFDPALLEGNIVLIGTSAEGLKDLRTSPVDPVLPGVEVHAMAIEQILLEHFLERPDWFDGLEFVYVVVLSLLLIFLMRRLGAMWCAVIGVAGIALAVGVSIWGYETQLVLLDPVTPSVAVLLVYLSSSLLNYLQSEAERSRVRNAFRQYLSPALVEQLADDPSRLRLGGEMRDMTFLFCDIRGFTTISEQFKSNPQGLTRLINRFLTPMTDLILESGGTIDKYMGDCIMAFWNAPLDVPGHPAKACGAALAMFARLDELNAALKAEAEAAGTPFVPLRIGIGLNSGEVVVGNMGSEQRFDYSVLGDAVNLASRLEGQSKTYGVNVVIGDNTAAGASGFALLEIDLIAVKGKTEAERIFALLGDESLAGSEGFRSLAANHAQMLHAYRAQDWDRAEKMAVNCQRQAPDLSVLYDLYLERIREYRQTPPGPDWDGVYHATSK</sequence>
<feature type="transmembrane region" description="Helical" evidence="1">
    <location>
        <begin position="415"/>
        <end position="434"/>
    </location>
</feature>
<protein>
    <submittedName>
        <fullName evidence="3">CHASE2 domain-containing protein</fullName>
    </submittedName>
</protein>
<feature type="domain" description="Guanylate cyclase" evidence="2">
    <location>
        <begin position="476"/>
        <end position="616"/>
    </location>
</feature>
<dbReference type="PANTHER" id="PTHR43081">
    <property type="entry name" value="ADENYLATE CYCLASE, TERMINAL-DIFFERENTIATION SPECIFIC-RELATED"/>
    <property type="match status" value="1"/>
</dbReference>
<dbReference type="InterPro" id="IPR050697">
    <property type="entry name" value="Adenylyl/Guanylyl_Cyclase_3/4"/>
</dbReference>
<dbReference type="PANTHER" id="PTHR43081:SF1">
    <property type="entry name" value="ADENYLATE CYCLASE, TERMINAL-DIFFERENTIATION SPECIFIC"/>
    <property type="match status" value="1"/>
</dbReference>
<keyword evidence="1" id="KW-1133">Transmembrane helix</keyword>
<feature type="transmembrane region" description="Helical" evidence="1">
    <location>
        <begin position="358"/>
        <end position="377"/>
    </location>
</feature>
<accession>A0ABV7L9Q2</accession>
<evidence type="ECO:0000256" key="1">
    <source>
        <dbReference type="SAM" id="Phobius"/>
    </source>
</evidence>